<evidence type="ECO:0000313" key="3">
    <source>
        <dbReference type="EMBL" id="OFW59865.1"/>
    </source>
</evidence>
<dbReference type="Proteomes" id="UP000177876">
    <property type="component" value="Unassembled WGS sequence"/>
</dbReference>
<dbReference type="EMBL" id="MELK01000009">
    <property type="protein sequence ID" value="OFW59865.1"/>
    <property type="molecule type" value="Genomic_DNA"/>
</dbReference>
<evidence type="ECO:0000313" key="4">
    <source>
        <dbReference type="Proteomes" id="UP000177876"/>
    </source>
</evidence>
<feature type="domain" description="AMP-binding enzyme C-terminal" evidence="2">
    <location>
        <begin position="515"/>
        <end position="591"/>
    </location>
</feature>
<protein>
    <recommendedName>
        <fullName evidence="5">AMP-dependent synthetase</fullName>
    </recommendedName>
</protein>
<organism evidence="3 4">
    <name type="scientific">Candidatus Solincola sediminis</name>
    <dbReference type="NCBI Taxonomy" id="1797199"/>
    <lineage>
        <taxon>Bacteria</taxon>
        <taxon>Bacillati</taxon>
        <taxon>Actinomycetota</taxon>
        <taxon>Candidatus Geothermincolia</taxon>
        <taxon>Candidatus Geothermincolales</taxon>
        <taxon>Candidatus Geothermincolaceae</taxon>
        <taxon>Candidatus Solincola</taxon>
    </lineage>
</organism>
<dbReference type="GO" id="GO:0016878">
    <property type="term" value="F:acid-thiol ligase activity"/>
    <property type="evidence" value="ECO:0007669"/>
    <property type="project" value="UniProtKB-ARBA"/>
</dbReference>
<dbReference type="InterPro" id="IPR000873">
    <property type="entry name" value="AMP-dep_synth/lig_dom"/>
</dbReference>
<sequence length="611" mass="67948">MEYPWFEEYRVCSIPKTLEPYPDEPTHFFLDRAAEKYPKMGCVQLGLEISYRELREHADKLANAFAAMGVEKGDRIATLLPTSIQFLLADTAISKAGAIHVPCSFLEAQETLAEKFTESSPKILIHLDEHIQMAESLKEFLAAPNTIVTKLDDYSCGASSHVMQGSIQWLTEIIDQAKAEAPRVNIDAAKDVETLLFTGGTTGIPKGCMLTHRNIIANSLQNTAMLGPIHKLFDGNMSVLLGLPFFHSYGHSLMHTMLNNSATLLLVIDPRDNKTMLEMITKYHPEMQVGVPTQFMKMLGENLKKIKLIGLSGSAALPPNVQDKFEQSSGGFIAEGYGLSELSPVTHFNVSTLIRVFGGAKMMMFMNKALFNPVSNTINRSFAKLVGYKNFGAIFTNILSLMAKRSRKSSKLKGLEKRANIGVPVPDTKVKVVEVDTGIEIPYNELISGQKVGEMLLDGPQRMLGYWPEPGKGLDEDGYIHTGDVVKMDEKGYFSIVDRTKDMVIVSGYKVYTREIDDLLYEHPATEMAAAIGVPDPNIPGSERVLVFVQLKDEFRGKIGEEDFMNFLTEKVAKYAVPRGIIFVDQMPLTEVYKVNKKLLREMEAAKLTPN</sequence>
<dbReference type="STRING" id="1797197.A2Y75_10335"/>
<dbReference type="Gene3D" id="3.30.300.30">
    <property type="match status" value="1"/>
</dbReference>
<dbReference type="AlphaFoldDB" id="A0A1F2WSS6"/>
<evidence type="ECO:0008006" key="5">
    <source>
        <dbReference type="Google" id="ProtNLM"/>
    </source>
</evidence>
<dbReference type="InterPro" id="IPR050237">
    <property type="entry name" value="ATP-dep_AMP-bd_enzyme"/>
</dbReference>
<dbReference type="PANTHER" id="PTHR43767:SF1">
    <property type="entry name" value="NONRIBOSOMAL PEPTIDE SYNTHASE PES1 (EUROFUNG)-RELATED"/>
    <property type="match status" value="1"/>
</dbReference>
<dbReference type="Gene3D" id="3.40.50.12780">
    <property type="entry name" value="N-terminal domain of ligase-like"/>
    <property type="match status" value="1"/>
</dbReference>
<accession>A0A1F2WSS6</accession>
<dbReference type="InterPro" id="IPR045851">
    <property type="entry name" value="AMP-bd_C_sf"/>
</dbReference>
<evidence type="ECO:0000259" key="1">
    <source>
        <dbReference type="Pfam" id="PF00501"/>
    </source>
</evidence>
<evidence type="ECO:0000259" key="2">
    <source>
        <dbReference type="Pfam" id="PF13193"/>
    </source>
</evidence>
<dbReference type="Gene3D" id="3.40.50.980">
    <property type="match status" value="2"/>
</dbReference>
<dbReference type="SUPFAM" id="SSF56801">
    <property type="entry name" value="Acetyl-CoA synthetase-like"/>
    <property type="match status" value="1"/>
</dbReference>
<dbReference type="PANTHER" id="PTHR43767">
    <property type="entry name" value="LONG-CHAIN-FATTY-ACID--COA LIGASE"/>
    <property type="match status" value="1"/>
</dbReference>
<dbReference type="InterPro" id="IPR042099">
    <property type="entry name" value="ANL_N_sf"/>
</dbReference>
<dbReference type="Pfam" id="PF00501">
    <property type="entry name" value="AMP-binding"/>
    <property type="match status" value="1"/>
</dbReference>
<gene>
    <name evidence="3" type="ORF">A2Y75_10335</name>
</gene>
<dbReference type="PROSITE" id="PS00455">
    <property type="entry name" value="AMP_BINDING"/>
    <property type="match status" value="1"/>
</dbReference>
<proteinExistence type="predicted"/>
<reference evidence="3 4" key="1">
    <citation type="journal article" date="2016" name="Nat. Commun.">
        <title>Thousands of microbial genomes shed light on interconnected biogeochemical processes in an aquifer system.</title>
        <authorList>
            <person name="Anantharaman K."/>
            <person name="Brown C.T."/>
            <person name="Hug L.A."/>
            <person name="Sharon I."/>
            <person name="Castelle C.J."/>
            <person name="Probst A.J."/>
            <person name="Thomas B.C."/>
            <person name="Singh A."/>
            <person name="Wilkins M.J."/>
            <person name="Karaoz U."/>
            <person name="Brodie E.L."/>
            <person name="Williams K.H."/>
            <person name="Hubbard S.S."/>
            <person name="Banfield J.F."/>
        </authorList>
    </citation>
    <scope>NUCLEOTIDE SEQUENCE [LARGE SCALE GENOMIC DNA]</scope>
</reference>
<dbReference type="InterPro" id="IPR025110">
    <property type="entry name" value="AMP-bd_C"/>
</dbReference>
<dbReference type="InterPro" id="IPR020845">
    <property type="entry name" value="AMP-binding_CS"/>
</dbReference>
<name>A0A1F2WSS6_9ACTN</name>
<dbReference type="Pfam" id="PF13193">
    <property type="entry name" value="AMP-binding_C"/>
    <property type="match status" value="1"/>
</dbReference>
<comment type="caution">
    <text evidence="3">The sequence shown here is derived from an EMBL/GenBank/DDBJ whole genome shotgun (WGS) entry which is preliminary data.</text>
</comment>
<feature type="domain" description="AMP-dependent synthetase/ligase" evidence="1">
    <location>
        <begin position="31"/>
        <end position="348"/>
    </location>
</feature>